<dbReference type="SUPFAM" id="SSF54373">
    <property type="entry name" value="FAD-linked reductases, C-terminal domain"/>
    <property type="match status" value="1"/>
</dbReference>
<reference evidence="8" key="1">
    <citation type="submission" date="2016-10" db="EMBL/GenBank/DDBJ databases">
        <title>Sequence of Gallionella enrichment culture.</title>
        <authorList>
            <person name="Poehlein A."/>
            <person name="Muehling M."/>
            <person name="Daniel R."/>
        </authorList>
    </citation>
    <scope>NUCLEOTIDE SEQUENCE</scope>
</reference>
<evidence type="ECO:0000256" key="2">
    <source>
        <dbReference type="ARBA" id="ARBA00022630"/>
    </source>
</evidence>
<keyword evidence="3" id="KW-0274">FAD</keyword>
<dbReference type="Gene3D" id="1.10.3110.10">
    <property type="entry name" value="protoporphyrinogen ix oxidase, domain 3"/>
    <property type="match status" value="1"/>
</dbReference>
<comment type="pathway">
    <text evidence="6">Porphyrin-containing compound metabolism.</text>
</comment>
<accession>A0A1J5TFH9</accession>
<feature type="domain" description="Amine oxidase" evidence="7">
    <location>
        <begin position="36"/>
        <end position="475"/>
    </location>
</feature>
<keyword evidence="4 8" id="KW-0560">Oxidoreductase</keyword>
<evidence type="ECO:0000256" key="1">
    <source>
        <dbReference type="ARBA" id="ARBA00001974"/>
    </source>
</evidence>
<dbReference type="Gene3D" id="3.90.660.20">
    <property type="entry name" value="Protoporphyrinogen oxidase, mitochondrial, domain 2"/>
    <property type="match status" value="1"/>
</dbReference>
<dbReference type="SUPFAM" id="SSF51905">
    <property type="entry name" value="FAD/NAD(P)-binding domain"/>
    <property type="match status" value="1"/>
</dbReference>
<sequence length="480" mass="51123">MRPCRRGLDFEDGDCIVAGMTQANSRKRVAVVGGGITGLTAAYRLAAGGHDVTLLEQSDRLGGSIRTERVDGWLVEGGPNSLLEGEEGLSELIRDLGLEGELQAGGAAAKNRFIVRDGRLQALPMSPPALLTTRLYSVGMRLRVFAEMLQKPRKREADVSLQQLILDHFGREAVDYGLNPFVGGVYAGDPERLSARHSFPKLWEIEQTTGSIIRGQMAAAKERKAAGRPRPRIVSFRTGLAALPEALAARLPAGAVRLGARVMRLERSDAWTVAWTGAAVAEESARFDDVVLAAPAGALAKLAIGPAGERPLAGLSDVVHPPVTSLFLGFRREQVGHPLDGFGALIPAVEGRRELGILFSSSLFEGRAPAGHVALTVMVGGMRQPEVARLDRAALWETVKGDLRELLGVEGDPVFSRYNAWPAAIPQYNLGYERVLDAIAACERANPGLHIGGNVRDGIAVPSCIGAGLRLAAEVDAGAR</sequence>
<proteinExistence type="predicted"/>
<evidence type="ECO:0000256" key="6">
    <source>
        <dbReference type="ARBA" id="ARBA00023444"/>
    </source>
</evidence>
<dbReference type="InterPro" id="IPR004572">
    <property type="entry name" value="Protoporphyrinogen_oxidase"/>
</dbReference>
<dbReference type="GO" id="GO:0006783">
    <property type="term" value="P:heme biosynthetic process"/>
    <property type="evidence" value="ECO:0007669"/>
    <property type="project" value="UniProtKB-KW"/>
</dbReference>
<dbReference type="PANTHER" id="PTHR42923">
    <property type="entry name" value="PROTOPORPHYRINOGEN OXIDASE"/>
    <property type="match status" value="1"/>
</dbReference>
<protein>
    <submittedName>
        <fullName evidence="8">Protoporphyrinogen oxidase</fullName>
        <ecNumber evidence="8">1.3.3.4</ecNumber>
    </submittedName>
</protein>
<evidence type="ECO:0000256" key="3">
    <source>
        <dbReference type="ARBA" id="ARBA00022827"/>
    </source>
</evidence>
<evidence type="ECO:0000313" key="8">
    <source>
        <dbReference type="EMBL" id="OIR18859.1"/>
    </source>
</evidence>
<dbReference type="InterPro" id="IPR036188">
    <property type="entry name" value="FAD/NAD-bd_sf"/>
</dbReference>
<dbReference type="EMBL" id="MLJW01000002">
    <property type="protein sequence ID" value="OIR18859.1"/>
    <property type="molecule type" value="Genomic_DNA"/>
</dbReference>
<evidence type="ECO:0000256" key="5">
    <source>
        <dbReference type="ARBA" id="ARBA00023133"/>
    </source>
</evidence>
<dbReference type="EC" id="1.3.3.4" evidence="8"/>
<dbReference type="Pfam" id="PF01593">
    <property type="entry name" value="Amino_oxidase"/>
    <property type="match status" value="1"/>
</dbReference>
<organism evidence="8">
    <name type="scientific">mine drainage metagenome</name>
    <dbReference type="NCBI Taxonomy" id="410659"/>
    <lineage>
        <taxon>unclassified sequences</taxon>
        <taxon>metagenomes</taxon>
        <taxon>ecological metagenomes</taxon>
    </lineage>
</organism>
<dbReference type="InterPro" id="IPR050464">
    <property type="entry name" value="Zeta_carotene_desat/Oxidored"/>
</dbReference>
<evidence type="ECO:0000256" key="4">
    <source>
        <dbReference type="ARBA" id="ARBA00023002"/>
    </source>
</evidence>
<evidence type="ECO:0000259" key="7">
    <source>
        <dbReference type="Pfam" id="PF01593"/>
    </source>
</evidence>
<dbReference type="PANTHER" id="PTHR42923:SF3">
    <property type="entry name" value="PROTOPORPHYRINOGEN OXIDASE"/>
    <property type="match status" value="1"/>
</dbReference>
<dbReference type="NCBIfam" id="TIGR00562">
    <property type="entry name" value="proto_IX_ox"/>
    <property type="match status" value="1"/>
</dbReference>
<comment type="caution">
    <text evidence="8">The sequence shown here is derived from an EMBL/GenBank/DDBJ whole genome shotgun (WGS) entry which is preliminary data.</text>
</comment>
<gene>
    <name evidence="8" type="primary">hemY_1</name>
    <name evidence="8" type="ORF">GALL_12010</name>
</gene>
<dbReference type="Gene3D" id="3.50.50.60">
    <property type="entry name" value="FAD/NAD(P)-binding domain"/>
    <property type="match status" value="1"/>
</dbReference>
<dbReference type="GO" id="GO:0004729">
    <property type="term" value="F:oxygen-dependent protoporphyrinogen oxidase activity"/>
    <property type="evidence" value="ECO:0007669"/>
    <property type="project" value="UniProtKB-EC"/>
</dbReference>
<dbReference type="AlphaFoldDB" id="A0A1J5TFH9"/>
<name>A0A1J5TFH9_9ZZZZ</name>
<comment type="cofactor">
    <cofactor evidence="1">
        <name>FAD</name>
        <dbReference type="ChEBI" id="CHEBI:57692"/>
    </cofactor>
</comment>
<dbReference type="InterPro" id="IPR002937">
    <property type="entry name" value="Amino_oxidase"/>
</dbReference>
<keyword evidence="5" id="KW-0350">Heme biosynthesis</keyword>
<keyword evidence="2" id="KW-0285">Flavoprotein</keyword>